<dbReference type="AlphaFoldDB" id="A0A376BUY2"/>
<protein>
    <submittedName>
        <fullName evidence="3">Uncharacterized conserved protein</fullName>
    </submittedName>
</protein>
<dbReference type="Proteomes" id="UP000254209">
    <property type="component" value="Unassembled WGS sequence"/>
</dbReference>
<dbReference type="PANTHER" id="PTHR34406">
    <property type="entry name" value="PROTEIN YCEI"/>
    <property type="match status" value="1"/>
</dbReference>
<dbReference type="OrthoDB" id="9811006at2"/>
<dbReference type="RefSeq" id="WP_034290954.1">
    <property type="nucleotide sequence ID" value="NZ_CP091519.2"/>
</dbReference>
<dbReference type="STRING" id="1120980.GCA_000745955_00291"/>
<dbReference type="InterPro" id="IPR007372">
    <property type="entry name" value="Lipid/polyisoprenoid-bd_YceI"/>
</dbReference>
<proteinExistence type="predicted"/>
<dbReference type="SMART" id="SM00867">
    <property type="entry name" value="YceI"/>
    <property type="match status" value="1"/>
</dbReference>
<evidence type="ECO:0000313" key="4">
    <source>
        <dbReference type="Proteomes" id="UP000254209"/>
    </source>
</evidence>
<dbReference type="SUPFAM" id="SSF101874">
    <property type="entry name" value="YceI-like"/>
    <property type="match status" value="1"/>
</dbReference>
<feature type="chain" id="PRO_5016564561" evidence="1">
    <location>
        <begin position="20"/>
        <end position="187"/>
    </location>
</feature>
<keyword evidence="1" id="KW-0732">Signal</keyword>
<evidence type="ECO:0000259" key="2">
    <source>
        <dbReference type="SMART" id="SM00867"/>
    </source>
</evidence>
<evidence type="ECO:0000256" key="1">
    <source>
        <dbReference type="SAM" id="SignalP"/>
    </source>
</evidence>
<dbReference type="PANTHER" id="PTHR34406:SF2">
    <property type="entry name" value="PERIPLASMIC PROTEIN"/>
    <property type="match status" value="1"/>
</dbReference>
<dbReference type="Gene3D" id="2.40.128.110">
    <property type="entry name" value="Lipid/polyisoprenoid-binding, YceI-like"/>
    <property type="match status" value="1"/>
</dbReference>
<dbReference type="EMBL" id="UFSO01000003">
    <property type="protein sequence ID" value="SSY80760.1"/>
    <property type="molecule type" value="Genomic_DNA"/>
</dbReference>
<reference evidence="3 4" key="1">
    <citation type="submission" date="2018-06" db="EMBL/GenBank/DDBJ databases">
        <authorList>
            <consortium name="Pathogen Informatics"/>
            <person name="Doyle S."/>
        </authorList>
    </citation>
    <scope>NUCLEOTIDE SEQUENCE [LARGE SCALE GENOMIC DNA]</scope>
    <source>
        <strain evidence="3 4">NCTC10283</strain>
    </source>
</reference>
<sequence>MKRILLASIIALSAATASAASYKIDSAHTNARFEIDHFGTSSNVGGIYGLEGKLDFDLAKRTGSIDVKLPLANLQTGSQHFTDHLKSADLFNAEKFPEMRFQSTKFVFSGKKVKAVQGKLTLLGKTHPVTLTATKFNCYQSPMLKTQVCGGDFTTTIDRSKWGMNYLVDVGMTKKVKLNIQIEAGKE</sequence>
<dbReference type="InterPro" id="IPR036761">
    <property type="entry name" value="TTHA0802/YceI-like_sf"/>
</dbReference>
<accession>A0A376BUY2</accession>
<evidence type="ECO:0000313" key="3">
    <source>
        <dbReference type="EMBL" id="SSY80760.1"/>
    </source>
</evidence>
<feature type="signal peptide" evidence="1">
    <location>
        <begin position="1"/>
        <end position="19"/>
    </location>
</feature>
<name>A0A376BUY2_9NEIS</name>
<organism evidence="3 4">
    <name type="scientific">Alysiella crassa</name>
    <dbReference type="NCBI Taxonomy" id="153491"/>
    <lineage>
        <taxon>Bacteria</taxon>
        <taxon>Pseudomonadati</taxon>
        <taxon>Pseudomonadota</taxon>
        <taxon>Betaproteobacteria</taxon>
        <taxon>Neisseriales</taxon>
        <taxon>Neisseriaceae</taxon>
        <taxon>Alysiella</taxon>
    </lineage>
</organism>
<dbReference type="Pfam" id="PF04264">
    <property type="entry name" value="YceI"/>
    <property type="match status" value="1"/>
</dbReference>
<gene>
    <name evidence="3" type="primary">yceI</name>
    <name evidence="3" type="ORF">NCTC10283_02321</name>
</gene>
<feature type="domain" description="Lipid/polyisoprenoid-binding YceI-like" evidence="2">
    <location>
        <begin position="21"/>
        <end position="185"/>
    </location>
</feature>
<keyword evidence="4" id="KW-1185">Reference proteome</keyword>